<dbReference type="InterPro" id="IPR036420">
    <property type="entry name" value="BRCT_dom_sf"/>
</dbReference>
<dbReference type="InterPro" id="IPR008893">
    <property type="entry name" value="WGR_domain"/>
</dbReference>
<dbReference type="SUPFAM" id="SSF142921">
    <property type="entry name" value="WGR domain-like"/>
    <property type="match status" value="1"/>
</dbReference>
<evidence type="ECO:0000256" key="2">
    <source>
        <dbReference type="SAM" id="MobiDB-lite"/>
    </source>
</evidence>
<feature type="region of interest" description="Disordered" evidence="2">
    <location>
        <begin position="449"/>
        <end position="518"/>
    </location>
</feature>
<dbReference type="OrthoDB" id="342264at2759"/>
<organism evidence="5 6">
    <name type="scientific">Cercospora zeae-maydis SCOH1-5</name>
    <dbReference type="NCBI Taxonomy" id="717836"/>
    <lineage>
        <taxon>Eukaryota</taxon>
        <taxon>Fungi</taxon>
        <taxon>Dikarya</taxon>
        <taxon>Ascomycota</taxon>
        <taxon>Pezizomycotina</taxon>
        <taxon>Dothideomycetes</taxon>
        <taxon>Dothideomycetidae</taxon>
        <taxon>Mycosphaerellales</taxon>
        <taxon>Mycosphaerellaceae</taxon>
        <taxon>Cercospora</taxon>
    </lineage>
</organism>
<name>A0A6A6FDS4_9PEZI</name>
<dbReference type="Proteomes" id="UP000799539">
    <property type="component" value="Unassembled WGS sequence"/>
</dbReference>
<evidence type="ECO:0000259" key="3">
    <source>
        <dbReference type="PROSITE" id="PS50172"/>
    </source>
</evidence>
<evidence type="ECO:0000313" key="5">
    <source>
        <dbReference type="EMBL" id="KAF2211577.1"/>
    </source>
</evidence>
<evidence type="ECO:0000256" key="1">
    <source>
        <dbReference type="SAM" id="Coils"/>
    </source>
</evidence>
<dbReference type="Gene3D" id="3.40.50.10190">
    <property type="entry name" value="BRCT domain"/>
    <property type="match status" value="1"/>
</dbReference>
<sequence length="518" mass="57353">MPYKALKDCVIVTAGSGEKDWNTNQISTWIKEASGTFERAVTDKTTHLVVTRKLWETSGMIVQEALRRQRQGQQINIVNFDWLDHCFGSRSKKKEKPYRFSTKDSSASSSKGDAAPGSHTGLLKELYLENTELTPAQQKLNEKRQAMEETLAKERAAEKEEERRRHMDKNHSLTELGHIFKKGARKANAILLNSNHHIYQDPTGFYYDITLTKVDTARNTNERYNLVLQIFESNSVPHTYAFSTTFSGTKLAQTDNVVVSIGANFPTAMRAFRNCFEEKTGVDWNDRLAGANDRSQHEGSTKHLEKVGEYARDQLGVSRPTGVADLRKQKFKYYPPSYGSVGQLDTSATETINGFQSSPQAGVKMTNDEDGTDTVVTMGAGIPIQAVFGPSDVEKLHEAQTVANELGETLDPMAAPFDFGESADLAEMAGLASEGDREPAMKSHYGDATGYMDSSSYPPPRQTFGEQESTPHVASLGKRKDSGATELADNAKKPKLDSGSGEYIVETTPEVANYDREQ</sequence>
<dbReference type="SUPFAM" id="SSF52113">
    <property type="entry name" value="BRCT domain"/>
    <property type="match status" value="1"/>
</dbReference>
<feature type="coiled-coil region" evidence="1">
    <location>
        <begin position="137"/>
        <end position="176"/>
    </location>
</feature>
<feature type="domain" description="BRCT" evidence="3">
    <location>
        <begin position="1"/>
        <end position="100"/>
    </location>
</feature>
<feature type="region of interest" description="Disordered" evidence="2">
    <location>
        <begin position="94"/>
        <end position="117"/>
    </location>
</feature>
<reference evidence="5" key="1">
    <citation type="journal article" date="2020" name="Stud. Mycol.">
        <title>101 Dothideomycetes genomes: a test case for predicting lifestyles and emergence of pathogens.</title>
        <authorList>
            <person name="Haridas S."/>
            <person name="Albert R."/>
            <person name="Binder M."/>
            <person name="Bloem J."/>
            <person name="Labutti K."/>
            <person name="Salamov A."/>
            <person name="Andreopoulos B."/>
            <person name="Baker S."/>
            <person name="Barry K."/>
            <person name="Bills G."/>
            <person name="Bluhm B."/>
            <person name="Cannon C."/>
            <person name="Castanera R."/>
            <person name="Culley D."/>
            <person name="Daum C."/>
            <person name="Ezra D."/>
            <person name="Gonzalez J."/>
            <person name="Henrissat B."/>
            <person name="Kuo A."/>
            <person name="Liang C."/>
            <person name="Lipzen A."/>
            <person name="Lutzoni F."/>
            <person name="Magnuson J."/>
            <person name="Mondo S."/>
            <person name="Nolan M."/>
            <person name="Ohm R."/>
            <person name="Pangilinan J."/>
            <person name="Park H.-J."/>
            <person name="Ramirez L."/>
            <person name="Alfaro M."/>
            <person name="Sun H."/>
            <person name="Tritt A."/>
            <person name="Yoshinaga Y."/>
            <person name="Zwiers L.-H."/>
            <person name="Turgeon B."/>
            <person name="Goodwin S."/>
            <person name="Spatafora J."/>
            <person name="Crous P."/>
            <person name="Grigoriev I."/>
        </authorList>
    </citation>
    <scope>NUCLEOTIDE SEQUENCE</scope>
    <source>
        <strain evidence="5">SCOH1-5</strain>
    </source>
</reference>
<protein>
    <submittedName>
        <fullName evidence="5">Uncharacterized protein</fullName>
    </submittedName>
</protein>
<dbReference type="PROSITE" id="PS50172">
    <property type="entry name" value="BRCT"/>
    <property type="match status" value="1"/>
</dbReference>
<feature type="domain" description="WGR" evidence="4">
    <location>
        <begin position="195"/>
        <end position="301"/>
    </location>
</feature>
<dbReference type="EMBL" id="ML992676">
    <property type="protein sequence ID" value="KAF2211577.1"/>
    <property type="molecule type" value="Genomic_DNA"/>
</dbReference>
<gene>
    <name evidence="5" type="ORF">CERZMDRAFT_98458</name>
</gene>
<feature type="compositionally biased region" description="Basic and acidic residues" evidence="2">
    <location>
        <begin position="478"/>
        <end position="496"/>
    </location>
</feature>
<accession>A0A6A6FDS4</accession>
<keyword evidence="6" id="KW-1185">Reference proteome</keyword>
<proteinExistence type="predicted"/>
<dbReference type="InterPro" id="IPR001357">
    <property type="entry name" value="BRCT_dom"/>
</dbReference>
<dbReference type="CDD" id="cd00027">
    <property type="entry name" value="BRCT"/>
    <property type="match status" value="1"/>
</dbReference>
<keyword evidence="1" id="KW-0175">Coiled coil</keyword>
<dbReference type="AlphaFoldDB" id="A0A6A6FDS4"/>
<dbReference type="PROSITE" id="PS51977">
    <property type="entry name" value="WGR"/>
    <property type="match status" value="1"/>
</dbReference>
<feature type="compositionally biased region" description="Low complexity" evidence="2">
    <location>
        <begin position="103"/>
        <end position="117"/>
    </location>
</feature>
<evidence type="ECO:0000259" key="4">
    <source>
        <dbReference type="PROSITE" id="PS51977"/>
    </source>
</evidence>
<dbReference type="InterPro" id="IPR036930">
    <property type="entry name" value="WGR_dom_sf"/>
</dbReference>
<evidence type="ECO:0000313" key="6">
    <source>
        <dbReference type="Proteomes" id="UP000799539"/>
    </source>
</evidence>
<dbReference type="Pfam" id="PF00533">
    <property type="entry name" value="BRCT"/>
    <property type="match status" value="1"/>
</dbReference>